<evidence type="ECO:0000313" key="8">
    <source>
        <dbReference type="Proteomes" id="UP000641454"/>
    </source>
</evidence>
<dbReference type="InterPro" id="IPR050644">
    <property type="entry name" value="PG_Glycine_Bridge_Synth"/>
</dbReference>
<dbReference type="Gene3D" id="3.40.630.30">
    <property type="match status" value="2"/>
</dbReference>
<accession>A0A923MYP1</accession>
<proteinExistence type="inferred from homology"/>
<evidence type="ECO:0000256" key="2">
    <source>
        <dbReference type="ARBA" id="ARBA00022679"/>
    </source>
</evidence>
<evidence type="ECO:0000313" key="7">
    <source>
        <dbReference type="EMBL" id="MBC5843570.1"/>
    </source>
</evidence>
<dbReference type="SUPFAM" id="SSF55729">
    <property type="entry name" value="Acyl-CoA N-acyltransferases (Nat)"/>
    <property type="match status" value="2"/>
</dbReference>
<sequence length="350" mass="40768">MNNWIYTKEKKWIDKWNDFMLSDESSSFVQSIYRVKAYEKYGMDWELLLCVDESDTIQVGSANVIVTLPFFKLYVCSYGPTMSSNIKTIFDSNEFIKQFINRGKELRAFSSQITIPMDLLVDASFKSIEGRIFTNISNPRYSNLINLKLNEDWLSKEELINSFLPRGRRDVRASCRKGLVSQCPTTEDELKQAYLCFETNAKKKGYHVRSWEDMRDFVIESVQNKTAFVISAWYNDTIQGAIFLERSSNVLSYTMGGVYRNSPDLLTGYFLQLEGMLLARSMDLSFYDISYGGPDEVQRFKSMFNPVLKESYRTVYFKNNNIKFFIFKKVYSSFKSLIPKIISIKRAIIS</sequence>
<evidence type="ECO:0000256" key="4">
    <source>
        <dbReference type="ARBA" id="ARBA00022984"/>
    </source>
</evidence>
<dbReference type="GO" id="GO:0071555">
    <property type="term" value="P:cell wall organization"/>
    <property type="evidence" value="ECO:0007669"/>
    <property type="project" value="UniProtKB-KW"/>
</dbReference>
<comment type="similarity">
    <text evidence="1">Belongs to the FemABX family.</text>
</comment>
<dbReference type="PANTHER" id="PTHR36174:SF1">
    <property type="entry name" value="LIPID II:GLYCINE GLYCYLTRANSFERASE"/>
    <property type="match status" value="1"/>
</dbReference>
<keyword evidence="8" id="KW-1185">Reference proteome</keyword>
<comment type="caution">
    <text evidence="7">The sequence shown here is derived from an EMBL/GenBank/DDBJ whole genome shotgun (WGS) entry which is preliminary data.</text>
</comment>
<organism evidence="7 8">
    <name type="scientific">Flavobacterium muglaense</name>
    <dbReference type="NCBI Taxonomy" id="2764716"/>
    <lineage>
        <taxon>Bacteria</taxon>
        <taxon>Pseudomonadati</taxon>
        <taxon>Bacteroidota</taxon>
        <taxon>Flavobacteriia</taxon>
        <taxon>Flavobacteriales</taxon>
        <taxon>Flavobacteriaceae</taxon>
        <taxon>Flavobacterium</taxon>
    </lineage>
</organism>
<keyword evidence="2" id="KW-0808">Transferase</keyword>
<dbReference type="PROSITE" id="PS51191">
    <property type="entry name" value="FEMABX"/>
    <property type="match status" value="1"/>
</dbReference>
<dbReference type="GO" id="GO:0009252">
    <property type="term" value="P:peptidoglycan biosynthetic process"/>
    <property type="evidence" value="ECO:0007669"/>
    <property type="project" value="UniProtKB-KW"/>
</dbReference>
<dbReference type="InterPro" id="IPR016181">
    <property type="entry name" value="Acyl_CoA_acyltransferase"/>
</dbReference>
<dbReference type="GO" id="GO:0016755">
    <property type="term" value="F:aminoacyltransferase activity"/>
    <property type="evidence" value="ECO:0007669"/>
    <property type="project" value="InterPro"/>
</dbReference>
<evidence type="ECO:0000256" key="1">
    <source>
        <dbReference type="ARBA" id="ARBA00009943"/>
    </source>
</evidence>
<dbReference type="InterPro" id="IPR003447">
    <property type="entry name" value="FEMABX"/>
</dbReference>
<keyword evidence="5" id="KW-0012">Acyltransferase</keyword>
<dbReference type="AlphaFoldDB" id="A0A923MYP1"/>
<protein>
    <submittedName>
        <fullName evidence="7">Uncharacterized protein</fullName>
    </submittedName>
</protein>
<evidence type="ECO:0000256" key="3">
    <source>
        <dbReference type="ARBA" id="ARBA00022960"/>
    </source>
</evidence>
<evidence type="ECO:0000256" key="5">
    <source>
        <dbReference type="ARBA" id="ARBA00023315"/>
    </source>
</evidence>
<name>A0A923MYP1_9FLAO</name>
<evidence type="ECO:0000256" key="6">
    <source>
        <dbReference type="ARBA" id="ARBA00023316"/>
    </source>
</evidence>
<dbReference type="GO" id="GO:0008360">
    <property type="term" value="P:regulation of cell shape"/>
    <property type="evidence" value="ECO:0007669"/>
    <property type="project" value="UniProtKB-KW"/>
</dbReference>
<dbReference type="EMBL" id="JACRUL010000005">
    <property type="protein sequence ID" value="MBC5843570.1"/>
    <property type="molecule type" value="Genomic_DNA"/>
</dbReference>
<reference evidence="7 8" key="1">
    <citation type="submission" date="2020-08" db="EMBL/GenBank/DDBJ databases">
        <title>Description of novel Flavobacterium F-392 isolate.</title>
        <authorList>
            <person name="Saticioglu I.B."/>
            <person name="Duman M."/>
            <person name="Altun S."/>
        </authorList>
    </citation>
    <scope>NUCLEOTIDE SEQUENCE [LARGE SCALE GENOMIC DNA]</scope>
    <source>
        <strain evidence="7 8">F-392</strain>
    </source>
</reference>
<keyword evidence="4" id="KW-0573">Peptidoglycan synthesis</keyword>
<dbReference type="Proteomes" id="UP000641454">
    <property type="component" value="Unassembled WGS sequence"/>
</dbReference>
<dbReference type="PANTHER" id="PTHR36174">
    <property type="entry name" value="LIPID II:GLYCINE GLYCYLTRANSFERASE"/>
    <property type="match status" value="1"/>
</dbReference>
<dbReference type="RefSeq" id="WP_187017242.1">
    <property type="nucleotide sequence ID" value="NZ_JACRUK010000005.1"/>
</dbReference>
<keyword evidence="3" id="KW-0133">Cell shape</keyword>
<gene>
    <name evidence="7" type="ORF">H8R25_03845</name>
</gene>
<keyword evidence="6" id="KW-0961">Cell wall biogenesis/degradation</keyword>